<dbReference type="CDD" id="cd04186">
    <property type="entry name" value="GT_2_like_c"/>
    <property type="match status" value="1"/>
</dbReference>
<dbReference type="Gene3D" id="3.90.550.10">
    <property type="entry name" value="Spore Coat Polysaccharide Biosynthesis Protein SpsA, Chain A"/>
    <property type="match status" value="1"/>
</dbReference>
<accession>A0A1H6IEG1</accession>
<gene>
    <name evidence="5" type="ORF">SAMN05421793_10652</name>
</gene>
<evidence type="ECO:0000256" key="1">
    <source>
        <dbReference type="ARBA" id="ARBA00006739"/>
    </source>
</evidence>
<dbReference type="GO" id="GO:0016757">
    <property type="term" value="F:glycosyltransferase activity"/>
    <property type="evidence" value="ECO:0007669"/>
    <property type="project" value="UniProtKB-KW"/>
</dbReference>
<evidence type="ECO:0000256" key="2">
    <source>
        <dbReference type="ARBA" id="ARBA00022676"/>
    </source>
</evidence>
<name>A0A1H6IEG1_9FLAO</name>
<dbReference type="InterPro" id="IPR001173">
    <property type="entry name" value="Glyco_trans_2-like"/>
</dbReference>
<dbReference type="SUPFAM" id="SSF53448">
    <property type="entry name" value="Nucleotide-diphospho-sugar transferases"/>
    <property type="match status" value="1"/>
</dbReference>
<protein>
    <submittedName>
        <fullName evidence="5">Glycosyltransferase, GT2 family</fullName>
    </submittedName>
</protein>
<keyword evidence="2" id="KW-0328">Glycosyltransferase</keyword>
<dbReference type="Proteomes" id="UP000198555">
    <property type="component" value="Unassembled WGS sequence"/>
</dbReference>
<dbReference type="STRING" id="420404.SAMN05421793_10652"/>
<dbReference type="Pfam" id="PF00535">
    <property type="entry name" value="Glycos_transf_2"/>
    <property type="match status" value="1"/>
</dbReference>
<dbReference type="PANTHER" id="PTHR43179">
    <property type="entry name" value="RHAMNOSYLTRANSFERASE WBBL"/>
    <property type="match status" value="1"/>
</dbReference>
<evidence type="ECO:0000313" key="5">
    <source>
        <dbReference type="EMBL" id="SEH47701.1"/>
    </source>
</evidence>
<dbReference type="RefSeq" id="WP_089768578.1">
    <property type="nucleotide sequence ID" value="NZ_FNWX01000006.1"/>
</dbReference>
<dbReference type="AlphaFoldDB" id="A0A1H6IEG1"/>
<sequence length="304" mass="35338">MKVFAIVVTYNGMQRNWIQKCFDSVLQSTIPVEIIAIDNGSTDGSIDFIKENYPQVDFTVSEENLGFGKANNIGLRKALDKGGDYFFLLNQDAWVDPNTIEELVKQSEKNPEYGVISPMHLNGKGDALDYNFSLQITPDRCPNLYSDFLLNKVKNELYEVRFVCAAAWLITKECLRIVGGFSPAFFHYGEDDNYIHRIQYFNLKVGIYPLCRILHDRQERMKSEYDTKDFITKRDTLIRFSNPNLNQDIQKHIDILKNQKLKTFLKLRSIGQKEKENLNFLETNKQNVISNLEITKQKTNYKFL</sequence>
<evidence type="ECO:0000256" key="3">
    <source>
        <dbReference type="ARBA" id="ARBA00022679"/>
    </source>
</evidence>
<proteinExistence type="inferred from homology"/>
<keyword evidence="6" id="KW-1185">Reference proteome</keyword>
<feature type="domain" description="Glycosyltransferase 2-like" evidence="4">
    <location>
        <begin position="6"/>
        <end position="143"/>
    </location>
</feature>
<dbReference type="PANTHER" id="PTHR43179:SF12">
    <property type="entry name" value="GALACTOFURANOSYLTRANSFERASE GLFT2"/>
    <property type="match status" value="1"/>
</dbReference>
<evidence type="ECO:0000259" key="4">
    <source>
        <dbReference type="Pfam" id="PF00535"/>
    </source>
</evidence>
<dbReference type="EMBL" id="FNWX01000006">
    <property type="protein sequence ID" value="SEH47701.1"/>
    <property type="molecule type" value="Genomic_DNA"/>
</dbReference>
<reference evidence="6" key="1">
    <citation type="submission" date="2016-10" db="EMBL/GenBank/DDBJ databases">
        <authorList>
            <person name="Varghese N."/>
            <person name="Submissions S."/>
        </authorList>
    </citation>
    <scope>NUCLEOTIDE SEQUENCE [LARGE SCALE GENOMIC DNA]</scope>
    <source>
        <strain evidence="6">DSM 19326</strain>
    </source>
</reference>
<organism evidence="5 6">
    <name type="scientific">Epilithonimonas hominis</name>
    <dbReference type="NCBI Taxonomy" id="420404"/>
    <lineage>
        <taxon>Bacteria</taxon>
        <taxon>Pseudomonadati</taxon>
        <taxon>Bacteroidota</taxon>
        <taxon>Flavobacteriia</taxon>
        <taxon>Flavobacteriales</taxon>
        <taxon>Weeksellaceae</taxon>
        <taxon>Chryseobacterium group</taxon>
        <taxon>Epilithonimonas</taxon>
    </lineage>
</organism>
<keyword evidence="3 5" id="KW-0808">Transferase</keyword>
<comment type="similarity">
    <text evidence="1">Belongs to the glycosyltransferase 2 family.</text>
</comment>
<evidence type="ECO:0000313" key="6">
    <source>
        <dbReference type="Proteomes" id="UP000198555"/>
    </source>
</evidence>
<dbReference type="InterPro" id="IPR029044">
    <property type="entry name" value="Nucleotide-diphossugar_trans"/>
</dbReference>